<gene>
    <name evidence="7" type="ORF">L373_02528</name>
</gene>
<feature type="domain" description="VWFA" evidence="6">
    <location>
        <begin position="86"/>
        <end position="190"/>
    </location>
</feature>
<feature type="region of interest" description="Disordered" evidence="4">
    <location>
        <begin position="437"/>
        <end position="482"/>
    </location>
</feature>
<dbReference type="RefSeq" id="WP_004852256.1">
    <property type="nucleotide sequence ID" value="NZ_CABGZJ010000007.1"/>
</dbReference>
<proteinExistence type="predicted"/>
<feature type="transmembrane region" description="Helical" evidence="5">
    <location>
        <begin position="54"/>
        <end position="72"/>
    </location>
</feature>
<dbReference type="Gene3D" id="3.40.50.410">
    <property type="entry name" value="von Willebrand factor, type A domain"/>
    <property type="match status" value="1"/>
</dbReference>
<dbReference type="AlphaFoldDB" id="A0A7H5AAI0"/>
<keyword evidence="2 3" id="KW-0802">TPR repeat</keyword>
<dbReference type="PANTHER" id="PTHR22550:SF14">
    <property type="entry name" value="VWFA DOMAIN-CONTAINING PROTEIN"/>
    <property type="match status" value="1"/>
</dbReference>
<keyword evidence="5" id="KW-1133">Transmembrane helix</keyword>
<organism evidence="7 8">
    <name type="scientific">Klebsiella michiganensis</name>
    <dbReference type="NCBI Taxonomy" id="1134687"/>
    <lineage>
        <taxon>Bacteria</taxon>
        <taxon>Pseudomonadati</taxon>
        <taxon>Pseudomonadota</taxon>
        <taxon>Gammaproteobacteria</taxon>
        <taxon>Enterobacterales</taxon>
        <taxon>Enterobacteriaceae</taxon>
        <taxon>Klebsiella/Raoultella group</taxon>
        <taxon>Klebsiella</taxon>
    </lineage>
</organism>
<name>A0A7H5AAI0_9ENTR</name>
<evidence type="ECO:0000259" key="6">
    <source>
        <dbReference type="Pfam" id="PF13519"/>
    </source>
</evidence>
<reference evidence="7 8" key="1">
    <citation type="submission" date="2014-01" db="EMBL/GenBank/DDBJ databases">
        <title>The Genome Sequence of Klebsiella oxytoca MGH 27.</title>
        <authorList>
            <consortium name="The Broad Institute Genomics Platform"/>
            <consortium name="The Broad Institute Genome Sequencing Center for Infectious Disease"/>
            <person name="Murphy C."/>
            <person name="Cosimi L."/>
            <person name="Cerqueira G."/>
            <person name="Feldgarden M."/>
            <person name="Earl A."/>
            <person name="Hung D."/>
            <person name="Onderdonk A.B."/>
            <person name="Ferraro M.J."/>
            <person name="Hooper D."/>
            <person name="Dekker J."/>
            <person name="O'Brien T."/>
            <person name="Huang S."/>
            <person name="Quan V."/>
            <person name="Ernst C."/>
            <person name="Delaney M."/>
            <person name="DuBois A."/>
            <person name="Kim D.S."/>
            <person name="Young S.K."/>
            <person name="Zeng Q."/>
            <person name="Gargeya S."/>
            <person name="Fitzgerald M."/>
            <person name="Abouelleil A."/>
            <person name="Alvarado L."/>
            <person name="Berlin A.M."/>
            <person name="Chapman S.B."/>
            <person name="Gainer-Dewar J."/>
            <person name="Goldberg J."/>
            <person name="Gnerre S."/>
            <person name="Griggs A."/>
            <person name="Gujja S."/>
            <person name="Hansen M."/>
            <person name="Howarth C."/>
            <person name="Imamovic A."/>
            <person name="Ireland A."/>
            <person name="Larimer J."/>
            <person name="McCowan C."/>
            <person name="Murphy C."/>
            <person name="Pearson M."/>
            <person name="Poon T.W."/>
            <person name="Priest M."/>
            <person name="Roberts A."/>
            <person name="Saif S."/>
            <person name="Shea T."/>
            <person name="Sykes S."/>
            <person name="Wortman J."/>
            <person name="Nusbaum C."/>
            <person name="Birren B."/>
        </authorList>
    </citation>
    <scope>NUCLEOTIDE SEQUENCE [LARGE SCALE GENOMIC DNA]</scope>
    <source>
        <strain evidence="7 8">MGH 27</strain>
    </source>
</reference>
<dbReference type="PANTHER" id="PTHR22550">
    <property type="entry name" value="SPORE GERMINATION PROTEIN"/>
    <property type="match status" value="1"/>
</dbReference>
<evidence type="ECO:0000313" key="7">
    <source>
        <dbReference type="EMBL" id="EWF90022.1"/>
    </source>
</evidence>
<comment type="caution">
    <text evidence="7">The sequence shown here is derived from an EMBL/GenBank/DDBJ whole genome shotgun (WGS) entry which is preliminary data.</text>
</comment>
<dbReference type="InterPro" id="IPR013105">
    <property type="entry name" value="TPR_2"/>
</dbReference>
<dbReference type="SUPFAM" id="SSF53300">
    <property type="entry name" value="vWA-like"/>
    <property type="match status" value="1"/>
</dbReference>
<dbReference type="InterPro" id="IPR050768">
    <property type="entry name" value="UPF0353/GerABKA_families"/>
</dbReference>
<keyword evidence="1" id="KW-0677">Repeat</keyword>
<evidence type="ECO:0000256" key="4">
    <source>
        <dbReference type="SAM" id="MobiDB-lite"/>
    </source>
</evidence>
<evidence type="ECO:0000313" key="8">
    <source>
        <dbReference type="Proteomes" id="UP000020202"/>
    </source>
</evidence>
<dbReference type="PROSITE" id="PS50005">
    <property type="entry name" value="TPR"/>
    <property type="match status" value="1"/>
</dbReference>
<dbReference type="InterPro" id="IPR002035">
    <property type="entry name" value="VWF_A"/>
</dbReference>
<dbReference type="Pfam" id="PF07719">
    <property type="entry name" value="TPR_2"/>
    <property type="match status" value="1"/>
</dbReference>
<dbReference type="Gene3D" id="1.25.40.10">
    <property type="entry name" value="Tetratricopeptide repeat domain"/>
    <property type="match status" value="1"/>
</dbReference>
<dbReference type="InterPro" id="IPR011990">
    <property type="entry name" value="TPR-like_helical_dom_sf"/>
</dbReference>
<feature type="compositionally biased region" description="Basic and acidic residues" evidence="4">
    <location>
        <begin position="451"/>
        <end position="467"/>
    </location>
</feature>
<evidence type="ECO:0000256" key="3">
    <source>
        <dbReference type="PROSITE-ProRule" id="PRU00339"/>
    </source>
</evidence>
<protein>
    <recommendedName>
        <fullName evidence="6">VWFA domain-containing protein</fullName>
    </recommendedName>
</protein>
<feature type="compositionally biased region" description="Polar residues" evidence="4">
    <location>
        <begin position="472"/>
        <end position="482"/>
    </location>
</feature>
<dbReference type="InterPro" id="IPR036465">
    <property type="entry name" value="vWFA_dom_sf"/>
</dbReference>
<dbReference type="EMBL" id="JCNZ01000008">
    <property type="protein sequence ID" value="EWF90022.1"/>
    <property type="molecule type" value="Genomic_DNA"/>
</dbReference>
<dbReference type="Proteomes" id="UP000020202">
    <property type="component" value="Unassembled WGS sequence"/>
</dbReference>
<evidence type="ECO:0000256" key="2">
    <source>
        <dbReference type="ARBA" id="ARBA00022803"/>
    </source>
</evidence>
<keyword evidence="5" id="KW-0472">Membrane</keyword>
<sequence>MSDFHFLHPWFLVLLPLCLALWWLPSAGRSAWVHMMDKPLARALIVNQPRKITRVLPWMMMTGIIGLAGPAWQRQLPAALTPQSNVMVVLQQDNAMLASDLAPDRHQRMQSKILSLMAQMPGTRFGLVVYQSGAWLTTPLTVDQDFYALFLHAQSPALLPAGEGSGLQAALALAMKNMPSPPRSIILVADNIDERDARWLIKQSLPLQIWVPGTARGGTLPEKYASRGTDTRLNVARFEQIRDGGIPVTLVTSDDSDFSAIRSHIQQSVSAQNNARIDLHWRNSGWLAVIPILIIVLLWRRQLFCWLLIAPLLMWQPAGHAASWLDAWVSPDIQGQQAFARGDYTTAAQHFTDPLRQGIAWYRAENYPAATAAFHQAEQTPEVLLWTGNSYAQQKQWQQALNSYDRALSLRPDWQLAQDNRAKIAAIIMQLRQKERDRLSAQGEEQDDKPDEIKHDLKPEEGVEQKDIQPQAGGNPQVNQWYENLSVSPSGLLENLYRTQSGDQQ</sequence>
<keyword evidence="5" id="KW-0812">Transmembrane</keyword>
<dbReference type="SUPFAM" id="SSF48452">
    <property type="entry name" value="TPR-like"/>
    <property type="match status" value="1"/>
</dbReference>
<dbReference type="Pfam" id="PF13519">
    <property type="entry name" value="VWA_2"/>
    <property type="match status" value="1"/>
</dbReference>
<dbReference type="InterPro" id="IPR019734">
    <property type="entry name" value="TPR_rpt"/>
</dbReference>
<evidence type="ECO:0000256" key="1">
    <source>
        <dbReference type="ARBA" id="ARBA00022737"/>
    </source>
</evidence>
<feature type="repeat" description="TPR" evidence="3">
    <location>
        <begin position="381"/>
        <end position="414"/>
    </location>
</feature>
<evidence type="ECO:0000256" key="5">
    <source>
        <dbReference type="SAM" id="Phobius"/>
    </source>
</evidence>
<accession>A0A7H5AAI0</accession>